<dbReference type="SUPFAM" id="SSF57196">
    <property type="entry name" value="EGF/Laminin"/>
    <property type="match status" value="4"/>
</dbReference>
<dbReference type="SMART" id="SM00179">
    <property type="entry name" value="EGF_CA"/>
    <property type="match status" value="11"/>
</dbReference>
<evidence type="ECO:0000256" key="5">
    <source>
        <dbReference type="PROSITE-ProRule" id="PRU00076"/>
    </source>
</evidence>
<dbReference type="SMART" id="SM00181">
    <property type="entry name" value="EGF"/>
    <property type="match status" value="11"/>
</dbReference>
<keyword evidence="1 5" id="KW-0245">EGF-like domain</keyword>
<dbReference type="Gene3D" id="2.10.25.10">
    <property type="entry name" value="Laminin"/>
    <property type="match status" value="9"/>
</dbReference>
<dbReference type="InterPro" id="IPR018097">
    <property type="entry name" value="EGF_Ca-bd_CS"/>
</dbReference>
<feature type="domain" description="EGF-like" evidence="6">
    <location>
        <begin position="631"/>
        <end position="670"/>
    </location>
</feature>
<dbReference type="InterPro" id="IPR013032">
    <property type="entry name" value="EGF-like_CS"/>
</dbReference>
<dbReference type="Pfam" id="PF12661">
    <property type="entry name" value="hEGF"/>
    <property type="match status" value="2"/>
</dbReference>
<dbReference type="InterPro" id="IPR001881">
    <property type="entry name" value="EGF-like_Ca-bd_dom"/>
</dbReference>
<dbReference type="Pfam" id="PF07645">
    <property type="entry name" value="EGF_CA"/>
    <property type="match status" value="7"/>
</dbReference>
<keyword evidence="3" id="KW-0677">Repeat</keyword>
<evidence type="ECO:0000256" key="3">
    <source>
        <dbReference type="ARBA" id="ARBA00022737"/>
    </source>
</evidence>
<feature type="non-terminal residue" evidence="7">
    <location>
        <position position="1"/>
    </location>
</feature>
<dbReference type="InterPro" id="IPR000742">
    <property type="entry name" value="EGF"/>
</dbReference>
<feature type="domain" description="EGF-like" evidence="6">
    <location>
        <begin position="376"/>
        <end position="414"/>
    </location>
</feature>
<dbReference type="PROSITE" id="PS00010">
    <property type="entry name" value="ASX_HYDROXYL"/>
    <property type="match status" value="8"/>
</dbReference>
<dbReference type="FunFam" id="2.10.25.10:FF:000291">
    <property type="entry name" value="Transmembrane matrix receptor MUP-4"/>
    <property type="match status" value="2"/>
</dbReference>
<dbReference type="EMBL" id="KN732170">
    <property type="protein sequence ID" value="KIH59259.1"/>
    <property type="molecule type" value="Genomic_DNA"/>
</dbReference>
<proteinExistence type="predicted"/>
<evidence type="ECO:0000313" key="8">
    <source>
        <dbReference type="Proteomes" id="UP000054047"/>
    </source>
</evidence>
<evidence type="ECO:0000256" key="2">
    <source>
        <dbReference type="ARBA" id="ARBA00022729"/>
    </source>
</evidence>
<dbReference type="GO" id="GO:0005509">
    <property type="term" value="F:calcium ion binding"/>
    <property type="evidence" value="ECO:0007669"/>
    <property type="project" value="InterPro"/>
</dbReference>
<gene>
    <name evidence="7" type="ORF">ANCDUO_10513</name>
</gene>
<dbReference type="PROSITE" id="PS01187">
    <property type="entry name" value="EGF_CA"/>
    <property type="match status" value="1"/>
</dbReference>
<evidence type="ECO:0000259" key="6">
    <source>
        <dbReference type="PROSITE" id="PS50026"/>
    </source>
</evidence>
<keyword evidence="8" id="KW-1185">Reference proteome</keyword>
<feature type="domain" description="EGF-like" evidence="6">
    <location>
        <begin position="686"/>
        <end position="725"/>
    </location>
</feature>
<dbReference type="PANTHER" id="PTHR24039:SF34">
    <property type="entry name" value="TRANSMEMBRANE CELL ADHESION RECEPTOR MUA-3"/>
    <property type="match status" value="1"/>
</dbReference>
<comment type="caution">
    <text evidence="5">Lacks conserved residue(s) required for the propagation of feature annotation.</text>
</comment>
<protein>
    <submittedName>
        <fullName evidence="7">Calcium binding EGF domain protein</fullName>
    </submittedName>
</protein>
<feature type="domain" description="EGF-like" evidence="6">
    <location>
        <begin position="453"/>
        <end position="491"/>
    </location>
</feature>
<reference evidence="7 8" key="1">
    <citation type="submission" date="2013-12" db="EMBL/GenBank/DDBJ databases">
        <title>Draft genome of the parsitic nematode Ancylostoma duodenale.</title>
        <authorList>
            <person name="Mitreva M."/>
        </authorList>
    </citation>
    <scope>NUCLEOTIDE SEQUENCE [LARGE SCALE GENOMIC DNA]</scope>
    <source>
        <strain evidence="7 8">Zhejiang</strain>
    </source>
</reference>
<name>A0A0C2GK68_9BILA</name>
<dbReference type="Proteomes" id="UP000054047">
    <property type="component" value="Unassembled WGS sequence"/>
</dbReference>
<keyword evidence="4" id="KW-1015">Disulfide bond</keyword>
<accession>A0A0C2GK68</accession>
<feature type="domain" description="EGF-like" evidence="6">
    <location>
        <begin position="239"/>
        <end position="278"/>
    </location>
</feature>
<feature type="domain" description="EGF-like" evidence="6">
    <location>
        <begin position="561"/>
        <end position="609"/>
    </location>
</feature>
<dbReference type="OrthoDB" id="4405280at2759"/>
<sequence length="740" mass="82351">LSYSVANIKCLRSRCRQGFLDISPNIATKPGRLCKPLQDCSWSSSRHQSLGSVVDECATGQNDCSREAICTDTEDSYVCACPATHIDLSADPVNRPGRKCLLRINECTSGRHDCSPNADCMDTPESYNCRCRDDFVDESPDIARRPGRICRPALVDECRLGKHDCHSDAFCQVGPCSASMSEYNRSIAFSTRDTYILVINECEFPQLVDCHPSAECVDQLVGYTCRCRPGPSITSWVSVVNECQFPHLNDCHQHAQCIDQEEGYECRCNQGFMDRSHGRPGRICKQLIDECAVPGMNSCDRNARYVVVDECRDPKLNDCDRNAKCRDTMDSYECECPPNSKDISPSPAFPGRVCLMCKFSVDGDRTTRESTEIFAVENECMTGKHDCDPSAICHDNEQSFSCECPAGFIDRSPNKLHRPGRVCVKLVDECATGRHTCSAQADCRDLEEGYTCHPCQDPNLNTCHPAGSCRATGAQSYTCECLQGYADKSPDPNKPGRICVLTEPVCLDKRLNLFYSQNDCHSAAICSEVSGPEKYTCQCRDGYIDQSPNRNTRPGRICVEMVNECLDRSLNDCHSLAICEDKREGYTCRCPVNTVDKSTNPSKPGRLCECSTILVPLSASVTTILLLGVKQINECRNPSLNTCSRFAECIDKENGYECRCKPGYHDNDPSHPGTQCSYSHPGRVCRLNECLDVNLNNCDKNAECQDMDDGYICSCREGYYDQSPNPQEPGRVCLEFQVCF</sequence>
<dbReference type="PROSITE" id="PS50026">
    <property type="entry name" value="EGF_3"/>
    <property type="match status" value="9"/>
</dbReference>
<evidence type="ECO:0000256" key="1">
    <source>
        <dbReference type="ARBA" id="ARBA00022536"/>
    </source>
</evidence>
<evidence type="ECO:0000313" key="7">
    <source>
        <dbReference type="EMBL" id="KIH59259.1"/>
    </source>
</evidence>
<dbReference type="CDD" id="cd00054">
    <property type="entry name" value="EGF_CA"/>
    <property type="match status" value="2"/>
</dbReference>
<evidence type="ECO:0000256" key="4">
    <source>
        <dbReference type="ARBA" id="ARBA00023157"/>
    </source>
</evidence>
<feature type="domain" description="EGF-like" evidence="6">
    <location>
        <begin position="307"/>
        <end position="346"/>
    </location>
</feature>
<dbReference type="PANTHER" id="PTHR24039">
    <property type="entry name" value="FIBRILLIN-RELATED"/>
    <property type="match status" value="1"/>
</dbReference>
<dbReference type="InterPro" id="IPR049883">
    <property type="entry name" value="NOTCH1_EGF-like"/>
</dbReference>
<dbReference type="AlphaFoldDB" id="A0A0C2GK68"/>
<feature type="domain" description="EGF-like" evidence="6">
    <location>
        <begin position="53"/>
        <end position="91"/>
    </location>
</feature>
<feature type="domain" description="EGF-like" evidence="6">
    <location>
        <begin position="103"/>
        <end position="141"/>
    </location>
</feature>
<dbReference type="InterPro" id="IPR000152">
    <property type="entry name" value="EGF-type_Asp/Asn_hydroxyl_site"/>
</dbReference>
<organism evidence="7 8">
    <name type="scientific">Ancylostoma duodenale</name>
    <dbReference type="NCBI Taxonomy" id="51022"/>
    <lineage>
        <taxon>Eukaryota</taxon>
        <taxon>Metazoa</taxon>
        <taxon>Ecdysozoa</taxon>
        <taxon>Nematoda</taxon>
        <taxon>Chromadorea</taxon>
        <taxon>Rhabditida</taxon>
        <taxon>Rhabditina</taxon>
        <taxon>Rhabditomorpha</taxon>
        <taxon>Strongyloidea</taxon>
        <taxon>Ancylostomatidae</taxon>
        <taxon>Ancylostomatinae</taxon>
        <taxon>Ancylostoma</taxon>
    </lineage>
</organism>
<keyword evidence="2" id="KW-0732">Signal</keyword>